<feature type="compositionally biased region" description="Polar residues" evidence="1">
    <location>
        <begin position="156"/>
        <end position="166"/>
    </location>
</feature>
<accession>A0AAW1U0V3</accession>
<name>A0AAW1U0V3_9CUCU</name>
<feature type="compositionally biased region" description="Basic residues" evidence="1">
    <location>
        <begin position="174"/>
        <end position="183"/>
    </location>
</feature>
<evidence type="ECO:0000313" key="2">
    <source>
        <dbReference type="EMBL" id="KAK9876173.1"/>
    </source>
</evidence>
<gene>
    <name evidence="2" type="ORF">WA026_011290</name>
</gene>
<dbReference type="Proteomes" id="UP001431783">
    <property type="component" value="Unassembled WGS sequence"/>
</dbReference>
<evidence type="ECO:0000256" key="1">
    <source>
        <dbReference type="SAM" id="MobiDB-lite"/>
    </source>
</evidence>
<proteinExistence type="predicted"/>
<comment type="caution">
    <text evidence="2">The sequence shown here is derived from an EMBL/GenBank/DDBJ whole genome shotgun (WGS) entry which is preliminary data.</text>
</comment>
<evidence type="ECO:0008006" key="4">
    <source>
        <dbReference type="Google" id="ProtNLM"/>
    </source>
</evidence>
<protein>
    <recommendedName>
        <fullName evidence="4">Zinc finger PHD-type domain-containing protein</fullName>
    </recommendedName>
</protein>
<feature type="compositionally biased region" description="Polar residues" evidence="1">
    <location>
        <begin position="191"/>
        <end position="202"/>
    </location>
</feature>
<dbReference type="AlphaFoldDB" id="A0AAW1U0V3"/>
<feature type="region of interest" description="Disordered" evidence="1">
    <location>
        <begin position="156"/>
        <end position="229"/>
    </location>
</feature>
<evidence type="ECO:0000313" key="3">
    <source>
        <dbReference type="Proteomes" id="UP001431783"/>
    </source>
</evidence>
<keyword evidence="3" id="KW-1185">Reference proteome</keyword>
<organism evidence="2 3">
    <name type="scientific">Henosepilachna vigintioctopunctata</name>
    <dbReference type="NCBI Taxonomy" id="420089"/>
    <lineage>
        <taxon>Eukaryota</taxon>
        <taxon>Metazoa</taxon>
        <taxon>Ecdysozoa</taxon>
        <taxon>Arthropoda</taxon>
        <taxon>Hexapoda</taxon>
        <taxon>Insecta</taxon>
        <taxon>Pterygota</taxon>
        <taxon>Neoptera</taxon>
        <taxon>Endopterygota</taxon>
        <taxon>Coleoptera</taxon>
        <taxon>Polyphaga</taxon>
        <taxon>Cucujiformia</taxon>
        <taxon>Coccinelloidea</taxon>
        <taxon>Coccinellidae</taxon>
        <taxon>Epilachninae</taxon>
        <taxon>Epilachnini</taxon>
        <taxon>Henosepilachna</taxon>
    </lineage>
</organism>
<reference evidence="2 3" key="1">
    <citation type="submission" date="2023-03" db="EMBL/GenBank/DDBJ databases">
        <title>Genome insight into feeding habits of ladybird beetles.</title>
        <authorList>
            <person name="Li H.-S."/>
            <person name="Huang Y.-H."/>
            <person name="Pang H."/>
        </authorList>
    </citation>
    <scope>NUCLEOTIDE SEQUENCE [LARGE SCALE GENOMIC DNA]</scope>
    <source>
        <strain evidence="2">SYSU_2023b</strain>
        <tissue evidence="2">Whole body</tissue>
    </source>
</reference>
<dbReference type="EMBL" id="JARQZJ010000035">
    <property type="protein sequence ID" value="KAK9876173.1"/>
    <property type="molecule type" value="Genomic_DNA"/>
</dbReference>
<sequence>MGYESDDVSEMRCCSSDVCCSRKCGVVICAFCEKIMHKFCAKRMEYIKFIFEFHMNCCQSCENIGTLLQKSEVEILLESANENNEILKVNNALLLHRIQEFESNTSVIQKKANKHHESIDNSFEHKVEIPRIKIDKINDCLPEAVTGDSRNLRTTENIYSSNSATGNLSNSNKSTKKSVIKQIHKVDQGINLDQTGASNSKKQTPHTKEPEEVVWTKVQKKKSEKQKQKSNLLCMGSRQFNPESKIRGALRRKWLYVGKIYGSNVTENDMKEFLRNMTNTNNFEVKKLPTQGNNYAFSIGIPSDALFLELSKPQSWPSGVVLREFNFKNFFREDPIPAASIK</sequence>